<gene>
    <name evidence="1" type="ORF">EYC98_14035</name>
</gene>
<evidence type="ECO:0000313" key="2">
    <source>
        <dbReference type="Proteomes" id="UP001143362"/>
    </source>
</evidence>
<comment type="caution">
    <text evidence="1">The sequence shown here is derived from an EMBL/GenBank/DDBJ whole genome shotgun (WGS) entry which is preliminary data.</text>
</comment>
<reference evidence="1" key="1">
    <citation type="submission" date="2019-02" db="EMBL/GenBank/DDBJ databases">
        <authorList>
            <person name="Li S.-H."/>
        </authorList>
    </citation>
    <scope>NUCLEOTIDE SEQUENCE</scope>
    <source>
        <strain evidence="1">IMCC14734</strain>
    </source>
</reference>
<proteinExistence type="predicted"/>
<dbReference type="RefSeq" id="WP_279245973.1">
    <property type="nucleotide sequence ID" value="NZ_SHNN01000002.1"/>
</dbReference>
<accession>A0ABT3TI55</accession>
<protein>
    <submittedName>
        <fullName evidence="1">Uncharacterized protein</fullName>
    </submittedName>
</protein>
<name>A0ABT3TI55_9GAMM</name>
<dbReference type="Proteomes" id="UP001143362">
    <property type="component" value="Unassembled WGS sequence"/>
</dbReference>
<organism evidence="1 2">
    <name type="scientific">Candidatus Litorirhabdus singularis</name>
    <dbReference type="NCBI Taxonomy" id="2518993"/>
    <lineage>
        <taxon>Bacteria</taxon>
        <taxon>Pseudomonadati</taxon>
        <taxon>Pseudomonadota</taxon>
        <taxon>Gammaproteobacteria</taxon>
        <taxon>Cellvibrionales</taxon>
        <taxon>Halieaceae</taxon>
        <taxon>Candidatus Litorirhabdus</taxon>
    </lineage>
</organism>
<sequence>MNTVNNFNASELCSSKLWEVISKHAQERDTTSELQAAIEELATRRHYLQELESMGLFTAHRR</sequence>
<evidence type="ECO:0000313" key="1">
    <source>
        <dbReference type="EMBL" id="MCX2981978.1"/>
    </source>
</evidence>
<dbReference type="EMBL" id="SHNN01000002">
    <property type="protein sequence ID" value="MCX2981978.1"/>
    <property type="molecule type" value="Genomic_DNA"/>
</dbReference>
<keyword evidence="2" id="KW-1185">Reference proteome</keyword>